<dbReference type="InterPro" id="IPR050951">
    <property type="entry name" value="Retrovirus_Pol_polyprotein"/>
</dbReference>
<reference evidence="2 3" key="1">
    <citation type="journal article" date="2021" name="Elife">
        <title>Chloroplast acquisition without the gene transfer in kleptoplastic sea slugs, Plakobranchus ocellatus.</title>
        <authorList>
            <person name="Maeda T."/>
            <person name="Takahashi S."/>
            <person name="Yoshida T."/>
            <person name="Shimamura S."/>
            <person name="Takaki Y."/>
            <person name="Nagai Y."/>
            <person name="Toyoda A."/>
            <person name="Suzuki Y."/>
            <person name="Arimoto A."/>
            <person name="Ishii H."/>
            <person name="Satoh N."/>
            <person name="Nishiyama T."/>
            <person name="Hasebe M."/>
            <person name="Maruyama T."/>
            <person name="Minagawa J."/>
            <person name="Obokata J."/>
            <person name="Shigenobu S."/>
        </authorList>
    </citation>
    <scope>NUCLEOTIDE SEQUENCE [LARGE SCALE GENOMIC DNA]</scope>
</reference>
<dbReference type="InterPro" id="IPR000477">
    <property type="entry name" value="RT_dom"/>
</dbReference>
<dbReference type="SUPFAM" id="SSF56672">
    <property type="entry name" value="DNA/RNA polymerases"/>
    <property type="match status" value="1"/>
</dbReference>
<dbReference type="Gene3D" id="3.30.70.270">
    <property type="match status" value="1"/>
</dbReference>
<accession>A0AAV4EF48</accession>
<dbReference type="PANTHER" id="PTHR37984">
    <property type="entry name" value="PROTEIN CBG26694"/>
    <property type="match status" value="1"/>
</dbReference>
<proteinExistence type="predicted"/>
<dbReference type="Proteomes" id="UP000762676">
    <property type="component" value="Unassembled WGS sequence"/>
</dbReference>
<dbReference type="InterPro" id="IPR043128">
    <property type="entry name" value="Rev_trsase/Diguanyl_cyclase"/>
</dbReference>
<dbReference type="AlphaFoldDB" id="A0AAV4EF48"/>
<dbReference type="PANTHER" id="PTHR37984:SF7">
    <property type="entry name" value="INTEGRASE CATALYTIC DOMAIN-CONTAINING PROTEIN"/>
    <property type="match status" value="1"/>
</dbReference>
<evidence type="ECO:0000313" key="2">
    <source>
        <dbReference type="EMBL" id="GFR59399.1"/>
    </source>
</evidence>
<sequence length="232" mass="26504">MAPIIVKKKRLPVQEEHNKKQCKASGSSHPPKQCAAYGKTCHKCKGKNNFVTVCGTSSAKFKTRPRIQELEVEEEYFWVGQIESNGCEAKTKRWSVEAQVCDSKIKMKVKTDPKVLNKNIKREIFEIPTFERIVPQLGGKKVFTTSDQKDAYWQVELDKASSRLCRFDTPFRHFCFKRMPFGISSASEILQKRAYETFGDIQGLHILHDDALIAAENGAECYEILLKVLKRA</sequence>
<keyword evidence="3" id="KW-1185">Reference proteome</keyword>
<dbReference type="EMBL" id="BMAT01000087">
    <property type="protein sequence ID" value="GFR59399.1"/>
    <property type="molecule type" value="Genomic_DNA"/>
</dbReference>
<feature type="domain" description="Reverse transcriptase" evidence="1">
    <location>
        <begin position="109"/>
        <end position="230"/>
    </location>
</feature>
<gene>
    <name evidence="2" type="ORF">ElyMa_000053900</name>
</gene>
<evidence type="ECO:0000259" key="1">
    <source>
        <dbReference type="Pfam" id="PF00078"/>
    </source>
</evidence>
<name>A0AAV4EF48_9GAST</name>
<evidence type="ECO:0000313" key="3">
    <source>
        <dbReference type="Proteomes" id="UP000762676"/>
    </source>
</evidence>
<dbReference type="InterPro" id="IPR043502">
    <property type="entry name" value="DNA/RNA_pol_sf"/>
</dbReference>
<organism evidence="2 3">
    <name type="scientific">Elysia marginata</name>
    <dbReference type="NCBI Taxonomy" id="1093978"/>
    <lineage>
        <taxon>Eukaryota</taxon>
        <taxon>Metazoa</taxon>
        <taxon>Spiralia</taxon>
        <taxon>Lophotrochozoa</taxon>
        <taxon>Mollusca</taxon>
        <taxon>Gastropoda</taxon>
        <taxon>Heterobranchia</taxon>
        <taxon>Euthyneura</taxon>
        <taxon>Panpulmonata</taxon>
        <taxon>Sacoglossa</taxon>
        <taxon>Placobranchoidea</taxon>
        <taxon>Plakobranchidae</taxon>
        <taxon>Elysia</taxon>
    </lineage>
</organism>
<dbReference type="CDD" id="cd01647">
    <property type="entry name" value="RT_LTR"/>
    <property type="match status" value="1"/>
</dbReference>
<protein>
    <submittedName>
        <fullName evidence="2">Pol polyprotein</fullName>
    </submittedName>
</protein>
<dbReference type="Gene3D" id="3.10.10.10">
    <property type="entry name" value="HIV Type 1 Reverse Transcriptase, subunit A, domain 1"/>
    <property type="match status" value="1"/>
</dbReference>
<dbReference type="Pfam" id="PF00078">
    <property type="entry name" value="RVT_1"/>
    <property type="match status" value="1"/>
</dbReference>
<comment type="caution">
    <text evidence="2">The sequence shown here is derived from an EMBL/GenBank/DDBJ whole genome shotgun (WGS) entry which is preliminary data.</text>
</comment>